<feature type="domain" description="EF-hand" evidence="7">
    <location>
        <begin position="205"/>
        <end position="240"/>
    </location>
</feature>
<comment type="subcellular location">
    <subcellularLocation>
        <location evidence="1">Cytoplasm</location>
    </subcellularLocation>
</comment>
<dbReference type="InterPro" id="IPR018247">
    <property type="entry name" value="EF_Hand_1_Ca_BS"/>
</dbReference>
<keyword evidence="4" id="KW-0677">Repeat</keyword>
<evidence type="ECO:0000256" key="6">
    <source>
        <dbReference type="SAM" id="MobiDB-lite"/>
    </source>
</evidence>
<reference evidence="8 9" key="1">
    <citation type="journal article" date="2020" name="Genomics">
        <title>Complete, high-quality genomes from long-read metagenomic sequencing of two wolf lichen thalli reveals enigmatic genome architecture.</title>
        <authorList>
            <person name="McKenzie S.K."/>
            <person name="Walston R.F."/>
            <person name="Allen J.L."/>
        </authorList>
    </citation>
    <scope>NUCLEOTIDE SEQUENCE [LARGE SCALE GENOMIC DNA]</scope>
    <source>
        <strain evidence="8">WasteWater2</strain>
    </source>
</reference>
<evidence type="ECO:0000256" key="4">
    <source>
        <dbReference type="ARBA" id="ARBA00022737"/>
    </source>
</evidence>
<dbReference type="PANTHER" id="PTHR46212:SF3">
    <property type="entry name" value="GH27120P"/>
    <property type="match status" value="1"/>
</dbReference>
<dbReference type="CDD" id="cd16180">
    <property type="entry name" value="EFh_PEF_Group_I"/>
    <property type="match status" value="1"/>
</dbReference>
<dbReference type="InterPro" id="IPR051426">
    <property type="entry name" value="Peflin/Sorcin_CaBP"/>
</dbReference>
<proteinExistence type="predicted"/>
<dbReference type="GeneID" id="59294389"/>
<dbReference type="OrthoDB" id="186625at2759"/>
<dbReference type="RefSeq" id="XP_037158501.1">
    <property type="nucleotide sequence ID" value="XM_037314590.1"/>
</dbReference>
<dbReference type="GO" id="GO:0005737">
    <property type="term" value="C:cytoplasm"/>
    <property type="evidence" value="ECO:0007669"/>
    <property type="project" value="UniProtKB-SubCell"/>
</dbReference>
<feature type="compositionally biased region" description="Low complexity" evidence="6">
    <location>
        <begin position="86"/>
        <end position="99"/>
    </location>
</feature>
<keyword evidence="3" id="KW-0479">Metal-binding</keyword>
<dbReference type="GO" id="GO:0005509">
    <property type="term" value="F:calcium ion binding"/>
    <property type="evidence" value="ECO:0007669"/>
    <property type="project" value="InterPro"/>
</dbReference>
<dbReference type="EMBL" id="JACCJC010000103">
    <property type="protein sequence ID" value="KAF6225372.1"/>
    <property type="molecule type" value="Genomic_DNA"/>
</dbReference>
<dbReference type="SMART" id="SM00054">
    <property type="entry name" value="EFh"/>
    <property type="match status" value="3"/>
</dbReference>
<dbReference type="Pfam" id="PF13499">
    <property type="entry name" value="EF-hand_7"/>
    <property type="match status" value="1"/>
</dbReference>
<evidence type="ECO:0000256" key="1">
    <source>
        <dbReference type="ARBA" id="ARBA00004496"/>
    </source>
</evidence>
<dbReference type="Pfam" id="PF13202">
    <property type="entry name" value="EF-hand_5"/>
    <property type="match status" value="1"/>
</dbReference>
<dbReference type="GO" id="GO:0048306">
    <property type="term" value="F:calcium-dependent protein binding"/>
    <property type="evidence" value="ECO:0007669"/>
    <property type="project" value="UniProtKB-ARBA"/>
</dbReference>
<evidence type="ECO:0000313" key="9">
    <source>
        <dbReference type="Proteomes" id="UP000578531"/>
    </source>
</evidence>
<dbReference type="PROSITE" id="PS00018">
    <property type="entry name" value="EF_HAND_1"/>
    <property type="match status" value="1"/>
</dbReference>
<evidence type="ECO:0000313" key="8">
    <source>
        <dbReference type="EMBL" id="KAF6225372.1"/>
    </source>
</evidence>
<dbReference type="SUPFAM" id="SSF47473">
    <property type="entry name" value="EF-hand"/>
    <property type="match status" value="1"/>
</dbReference>
<comment type="caution">
    <text evidence="8">The sequence shown here is derived from an EMBL/GenBank/DDBJ whole genome shotgun (WGS) entry which is preliminary data.</text>
</comment>
<dbReference type="PANTHER" id="PTHR46212">
    <property type="entry name" value="PEFLIN"/>
    <property type="match status" value="1"/>
</dbReference>
<accession>A0A8H6CL39</accession>
<gene>
    <name evidence="8" type="ORF">HO173_012756</name>
</gene>
<evidence type="ECO:0000256" key="3">
    <source>
        <dbReference type="ARBA" id="ARBA00022723"/>
    </source>
</evidence>
<dbReference type="InterPro" id="IPR002048">
    <property type="entry name" value="EF_hand_dom"/>
</dbReference>
<dbReference type="Proteomes" id="UP000578531">
    <property type="component" value="Unassembled WGS sequence"/>
</dbReference>
<dbReference type="AlphaFoldDB" id="A0A8H6CL39"/>
<dbReference type="Pfam" id="PF13405">
    <property type="entry name" value="EF-hand_6"/>
    <property type="match status" value="1"/>
</dbReference>
<keyword evidence="2" id="KW-0963">Cytoplasm</keyword>
<feature type="compositionally biased region" description="Low complexity" evidence="6">
    <location>
        <begin position="45"/>
        <end position="64"/>
    </location>
</feature>
<protein>
    <recommendedName>
        <fullName evidence="7">EF-hand domain-containing protein</fullName>
    </recommendedName>
</protein>
<feature type="compositionally biased region" description="Pro residues" evidence="6">
    <location>
        <begin position="103"/>
        <end position="132"/>
    </location>
</feature>
<evidence type="ECO:0000259" key="7">
    <source>
        <dbReference type="PROSITE" id="PS50222"/>
    </source>
</evidence>
<keyword evidence="5" id="KW-0106">Calcium</keyword>
<feature type="domain" description="EF-hand" evidence="7">
    <location>
        <begin position="175"/>
        <end position="201"/>
    </location>
</feature>
<dbReference type="PROSITE" id="PS50222">
    <property type="entry name" value="EF_HAND_2"/>
    <property type="match status" value="3"/>
</dbReference>
<name>A0A8H6CL39_9LECA</name>
<feature type="domain" description="EF-hand" evidence="7">
    <location>
        <begin position="271"/>
        <end position="306"/>
    </location>
</feature>
<sequence>MAYNSGYNPDALPAHAEPEQAAQILSSQQQRKQSNPLHPPPPRPYSNSNPQPYNLPQSQPQYQSKPPPPLPKPAQQLQTQPPPRLSPNNSYNNTQFNQNAASTPPPQNYGFGPPPQSHHGRPPPPSRPPGTPAPGGSSADASLFPLFKAVDTAGVGQLTERELGKALVNGDFTSFDPHTVKMMIRMFDADKDGSISFEEFCGLWGFLAAWRALFDRFDEDDSGYISFDEYSKALVAFGYRLSSAFVNLLYTTYARSGEDRMSFDLFVQSCIILKRMTDVFKRYDDDRDGYITLSFEEFLTEILRQR</sequence>
<dbReference type="Gene3D" id="1.10.238.10">
    <property type="entry name" value="EF-hand"/>
    <property type="match status" value="1"/>
</dbReference>
<organism evidence="8 9">
    <name type="scientific">Letharia columbiana</name>
    <dbReference type="NCBI Taxonomy" id="112416"/>
    <lineage>
        <taxon>Eukaryota</taxon>
        <taxon>Fungi</taxon>
        <taxon>Dikarya</taxon>
        <taxon>Ascomycota</taxon>
        <taxon>Pezizomycotina</taxon>
        <taxon>Lecanoromycetes</taxon>
        <taxon>OSLEUM clade</taxon>
        <taxon>Lecanoromycetidae</taxon>
        <taxon>Lecanorales</taxon>
        <taxon>Lecanorineae</taxon>
        <taxon>Parmeliaceae</taxon>
        <taxon>Letharia</taxon>
    </lineage>
</organism>
<feature type="compositionally biased region" description="Polar residues" evidence="6">
    <location>
        <begin position="23"/>
        <end position="32"/>
    </location>
</feature>
<evidence type="ECO:0000256" key="5">
    <source>
        <dbReference type="ARBA" id="ARBA00022837"/>
    </source>
</evidence>
<dbReference type="InterPro" id="IPR011992">
    <property type="entry name" value="EF-hand-dom_pair"/>
</dbReference>
<keyword evidence="9" id="KW-1185">Reference proteome</keyword>
<evidence type="ECO:0000256" key="2">
    <source>
        <dbReference type="ARBA" id="ARBA00022490"/>
    </source>
</evidence>
<feature type="region of interest" description="Disordered" evidence="6">
    <location>
        <begin position="1"/>
        <end position="140"/>
    </location>
</feature>